<dbReference type="PROSITE" id="PS50110">
    <property type="entry name" value="RESPONSE_REGULATORY"/>
    <property type="match status" value="1"/>
</dbReference>
<evidence type="ECO:0000256" key="1">
    <source>
        <dbReference type="ARBA" id="ARBA00023125"/>
    </source>
</evidence>
<dbReference type="EMBL" id="CADIJX010000003">
    <property type="protein sequence ID" value="CAB3653474.1"/>
    <property type="molecule type" value="Genomic_DNA"/>
</dbReference>
<dbReference type="Gene3D" id="2.40.50.1020">
    <property type="entry name" value="LytTr DNA-binding domain"/>
    <property type="match status" value="1"/>
</dbReference>
<evidence type="ECO:0000256" key="2">
    <source>
        <dbReference type="PROSITE-ProRule" id="PRU00169"/>
    </source>
</evidence>
<evidence type="ECO:0000259" key="3">
    <source>
        <dbReference type="PROSITE" id="PS50110"/>
    </source>
</evidence>
<feature type="domain" description="Response regulatory" evidence="3">
    <location>
        <begin position="3"/>
        <end position="114"/>
    </location>
</feature>
<reference evidence="5 6" key="1">
    <citation type="submission" date="2020-04" db="EMBL/GenBank/DDBJ databases">
        <authorList>
            <person name="De Canck E."/>
        </authorList>
    </citation>
    <scope>NUCLEOTIDE SEQUENCE [LARGE SCALE GENOMIC DNA]</scope>
    <source>
        <strain evidence="5 6">LMG 3431</strain>
    </source>
</reference>
<dbReference type="PANTHER" id="PTHR48111">
    <property type="entry name" value="REGULATOR OF RPOS"/>
    <property type="match status" value="1"/>
</dbReference>
<evidence type="ECO:0000313" key="5">
    <source>
        <dbReference type="EMBL" id="CAB3653474.1"/>
    </source>
</evidence>
<dbReference type="PANTHER" id="PTHR48111:SF69">
    <property type="entry name" value="RESPONSE REGULATOR RECEIVER"/>
    <property type="match status" value="1"/>
</dbReference>
<dbReference type="GO" id="GO:0005829">
    <property type="term" value="C:cytosol"/>
    <property type="evidence" value="ECO:0007669"/>
    <property type="project" value="TreeGrafter"/>
</dbReference>
<dbReference type="Pfam" id="PF04397">
    <property type="entry name" value="LytTR"/>
    <property type="match status" value="1"/>
</dbReference>
<keyword evidence="2" id="KW-0597">Phosphoprotein</keyword>
<keyword evidence="6" id="KW-1185">Reference proteome</keyword>
<feature type="modified residue" description="4-aspartylphosphate" evidence="2">
    <location>
        <position position="54"/>
    </location>
</feature>
<feature type="domain" description="HTH LytTR-type" evidence="4">
    <location>
        <begin position="121"/>
        <end position="225"/>
    </location>
</feature>
<sequence>MLRVLIVDDEAPARRYLRRLLEAAPGVQVAGEASSAEQARGLIRDHHPDALFLDIELTSGTGFDLLDSLNPAPAVVFVTAHNDYATRAFDVEAVDYLLKPVSPDRLEQALARLRPRATGYLSMRTRSGTKLIKFEELTIVQAQGDYVRLCSAACANELMHITLKRLAAQLPCPPFCALSRSVIINLEHVSHLSQLPGAQTEVSFINGVAPLVLGRVASLRLRRAVAQA</sequence>
<evidence type="ECO:0000259" key="4">
    <source>
        <dbReference type="PROSITE" id="PS50930"/>
    </source>
</evidence>
<dbReference type="GO" id="GO:0032993">
    <property type="term" value="C:protein-DNA complex"/>
    <property type="evidence" value="ECO:0007669"/>
    <property type="project" value="TreeGrafter"/>
</dbReference>
<dbReference type="InterPro" id="IPR007492">
    <property type="entry name" value="LytTR_DNA-bd_dom"/>
</dbReference>
<dbReference type="SUPFAM" id="SSF52172">
    <property type="entry name" value="CheY-like"/>
    <property type="match status" value="1"/>
</dbReference>
<keyword evidence="1" id="KW-0238">DNA-binding</keyword>
<dbReference type="Gene3D" id="3.40.50.2300">
    <property type="match status" value="1"/>
</dbReference>
<dbReference type="SMART" id="SM00850">
    <property type="entry name" value="LytTR"/>
    <property type="match status" value="1"/>
</dbReference>
<dbReference type="Proteomes" id="UP000494108">
    <property type="component" value="Unassembled WGS sequence"/>
</dbReference>
<dbReference type="InterPro" id="IPR039420">
    <property type="entry name" value="WalR-like"/>
</dbReference>
<dbReference type="GO" id="GO:0006355">
    <property type="term" value="P:regulation of DNA-templated transcription"/>
    <property type="evidence" value="ECO:0007669"/>
    <property type="project" value="TreeGrafter"/>
</dbReference>
<proteinExistence type="predicted"/>
<accession>A0A6S6YZR4</accession>
<dbReference type="InterPro" id="IPR001789">
    <property type="entry name" value="Sig_transdc_resp-reg_receiver"/>
</dbReference>
<dbReference type="RefSeq" id="WP_175175240.1">
    <property type="nucleotide sequence ID" value="NZ_CADIJX010000003.1"/>
</dbReference>
<dbReference type="Pfam" id="PF00072">
    <property type="entry name" value="Response_reg"/>
    <property type="match status" value="1"/>
</dbReference>
<protein>
    <submittedName>
        <fullName evidence="5">Transcriptional regulatory protein BtsR</fullName>
    </submittedName>
</protein>
<dbReference type="InterPro" id="IPR011006">
    <property type="entry name" value="CheY-like_superfamily"/>
</dbReference>
<organism evidence="5 6">
    <name type="scientific">Achromobacter pestifer</name>
    <dbReference type="NCBI Taxonomy" id="1353889"/>
    <lineage>
        <taxon>Bacteria</taxon>
        <taxon>Pseudomonadati</taxon>
        <taxon>Pseudomonadota</taxon>
        <taxon>Betaproteobacteria</taxon>
        <taxon>Burkholderiales</taxon>
        <taxon>Alcaligenaceae</taxon>
        <taxon>Achromobacter</taxon>
    </lineage>
</organism>
<evidence type="ECO:0000313" key="6">
    <source>
        <dbReference type="Proteomes" id="UP000494108"/>
    </source>
</evidence>
<dbReference type="PROSITE" id="PS50930">
    <property type="entry name" value="HTH_LYTTR"/>
    <property type="match status" value="1"/>
</dbReference>
<name>A0A6S6YZR4_9BURK</name>
<dbReference type="SMART" id="SM00448">
    <property type="entry name" value="REC"/>
    <property type="match status" value="1"/>
</dbReference>
<dbReference type="GO" id="GO:0000156">
    <property type="term" value="F:phosphorelay response regulator activity"/>
    <property type="evidence" value="ECO:0007669"/>
    <property type="project" value="TreeGrafter"/>
</dbReference>
<dbReference type="AlphaFoldDB" id="A0A6S6YZR4"/>
<dbReference type="GO" id="GO:0000976">
    <property type="term" value="F:transcription cis-regulatory region binding"/>
    <property type="evidence" value="ECO:0007669"/>
    <property type="project" value="TreeGrafter"/>
</dbReference>
<gene>
    <name evidence="5" type="primary">btsR</name>
    <name evidence="5" type="ORF">LMG3431_02974</name>
</gene>